<dbReference type="NCBIfam" id="TIGR02532">
    <property type="entry name" value="IV_pilin_GFxxxE"/>
    <property type="match status" value="1"/>
</dbReference>
<dbReference type="InterPro" id="IPR045584">
    <property type="entry name" value="Pilin-like"/>
</dbReference>
<protein>
    <submittedName>
        <fullName evidence="2">GspH/FimT family pseudopilin</fullName>
    </submittedName>
</protein>
<keyword evidence="1" id="KW-0812">Transmembrane</keyword>
<evidence type="ECO:0000256" key="1">
    <source>
        <dbReference type="SAM" id="Phobius"/>
    </source>
</evidence>
<dbReference type="Proteomes" id="UP001628164">
    <property type="component" value="Unassembled WGS sequence"/>
</dbReference>
<keyword evidence="1" id="KW-1133">Transmembrane helix</keyword>
<dbReference type="PROSITE" id="PS00409">
    <property type="entry name" value="PROKAR_NTER_METHYL"/>
    <property type="match status" value="1"/>
</dbReference>
<keyword evidence="3" id="KW-1185">Reference proteome</keyword>
<dbReference type="SUPFAM" id="SSF54523">
    <property type="entry name" value="Pili subunits"/>
    <property type="match status" value="1"/>
</dbReference>
<proteinExistence type="predicted"/>
<name>A0ABQ6PDG6_9GAMM</name>
<dbReference type="EMBL" id="BTHG01000001">
    <property type="protein sequence ID" value="GMN89015.1"/>
    <property type="molecule type" value="Genomic_DNA"/>
</dbReference>
<evidence type="ECO:0000313" key="3">
    <source>
        <dbReference type="Proteomes" id="UP001628164"/>
    </source>
</evidence>
<dbReference type="Pfam" id="PF07963">
    <property type="entry name" value="N_methyl"/>
    <property type="match status" value="1"/>
</dbReference>
<sequence length="197" mass="21806">MIISKKKGFSLVETMVVIAIMTILMMAAISSFSFYYKTFAETRLTNLQKLIEYSVIRARSDSRTVIVCAADAEVSFNDDGKLDRNTFSCLRGDNSDQWNDNPVVAFESVDGTEIYSAEDDIIANLPRGHGEHIYINLANKSSFIRISSNGFMATGNGNVTYCDRNNKYQAALVINLVGRVVYTDSPTREGGGAYTCE</sequence>
<evidence type="ECO:0000313" key="2">
    <source>
        <dbReference type="EMBL" id="GMN89015.1"/>
    </source>
</evidence>
<feature type="transmembrane region" description="Helical" evidence="1">
    <location>
        <begin position="12"/>
        <end position="36"/>
    </location>
</feature>
<dbReference type="InterPro" id="IPR012902">
    <property type="entry name" value="N_methyl_site"/>
</dbReference>
<gene>
    <name evidence="2" type="ORF">fsci_05010</name>
</gene>
<dbReference type="Gene3D" id="3.55.40.10">
    <property type="entry name" value="minor pseudopilin epsh domain"/>
    <property type="match status" value="1"/>
</dbReference>
<organism evidence="2 3">
    <name type="scientific">Francisella sciaenopsi</name>
    <dbReference type="NCBI Taxonomy" id="3055034"/>
    <lineage>
        <taxon>Bacteria</taxon>
        <taxon>Pseudomonadati</taxon>
        <taxon>Pseudomonadota</taxon>
        <taxon>Gammaproteobacteria</taxon>
        <taxon>Thiotrichales</taxon>
        <taxon>Francisellaceae</taxon>
        <taxon>Francisella</taxon>
    </lineage>
</organism>
<comment type="caution">
    <text evidence="2">The sequence shown here is derived from an EMBL/GenBank/DDBJ whole genome shotgun (WGS) entry which is preliminary data.</text>
</comment>
<dbReference type="RefSeq" id="WP_407876876.1">
    <property type="nucleotide sequence ID" value="NZ_BTHG01000001.1"/>
</dbReference>
<accession>A0ABQ6PDG6</accession>
<keyword evidence="1" id="KW-0472">Membrane</keyword>
<reference evidence="2 3" key="1">
    <citation type="journal article" date="2024" name="Dis. Aquat. Organ.">
        <title>Francisella sciaenopsi sp. nov. isolated from diseased red drum Sciaenops ocellatus in Florida, USA.</title>
        <authorList>
            <person name="Kawahara M."/>
            <person name="Cody T.T."/>
            <person name="Yanong R.P.E."/>
            <person name="Henderson E."/>
            <person name="Yazdi Z."/>
            <person name="Soto E."/>
        </authorList>
    </citation>
    <scope>NUCLEOTIDE SEQUENCE [LARGE SCALE GENOMIC DNA]</scope>
    <source>
        <strain evidence="2 3">R22-20-7</strain>
    </source>
</reference>